<feature type="repeat" description="WD" evidence="5">
    <location>
        <begin position="178"/>
        <end position="210"/>
    </location>
</feature>
<evidence type="ECO:0000256" key="2">
    <source>
        <dbReference type="ARBA" id="ARBA00022737"/>
    </source>
</evidence>
<dbReference type="InterPro" id="IPR036322">
    <property type="entry name" value="WD40_repeat_dom_sf"/>
</dbReference>
<organism evidence="6 7">
    <name type="scientific">Bemisia tabaci</name>
    <name type="common">Sweetpotato whitefly</name>
    <name type="synonym">Aleurodes tabaci</name>
    <dbReference type="NCBI Taxonomy" id="7038"/>
    <lineage>
        <taxon>Eukaryota</taxon>
        <taxon>Metazoa</taxon>
        <taxon>Ecdysozoa</taxon>
        <taxon>Arthropoda</taxon>
        <taxon>Hexapoda</taxon>
        <taxon>Insecta</taxon>
        <taxon>Pterygota</taxon>
        <taxon>Neoptera</taxon>
        <taxon>Paraneoptera</taxon>
        <taxon>Hemiptera</taxon>
        <taxon>Sternorrhyncha</taxon>
        <taxon>Aleyrodoidea</taxon>
        <taxon>Aleyrodidae</taxon>
        <taxon>Aleyrodinae</taxon>
        <taxon>Bemisia</taxon>
    </lineage>
</organism>
<dbReference type="PROSITE" id="PS50294">
    <property type="entry name" value="WD_REPEATS_REGION"/>
    <property type="match status" value="2"/>
</dbReference>
<dbReference type="InterPro" id="IPR051179">
    <property type="entry name" value="WD_repeat_multifunction"/>
</dbReference>
<dbReference type="KEGG" id="btab:109041825"/>
<sequence length="410" mass="45024">MLINTSSDYVPIISIQNDWEESIKKPNDTAWVSSSFKDGECTQGQLTFVSVTATGTPVVRASHGFTVEAASKDTIQIRRTNTPFMCVFLAALKTYPDIHERNIISLDVTEQGLAVSASFDKMKVFNLRTGEVRCTLTGHVADIYKCRWFPSGEVILSCAADMQIKIWSAENGNCAATLIGHTRAVTDVAIIERGRNIISVSKDGYAKLWDCGKSAVISDLTKVDSAIFCCSLSSAPTFLELGDPPSTPSEREIGTENKILIIGCEDGTVQCVAVQSRKLLLTTFTGSAVNCCTFVNSSQFIVGCQDGRILLYNLSDATQHAWAWYDSNSPVMSLMVYKTYGFMAGHADGICIFRSFKNKCTTRLQLTGPLCDPVYSIVSDSKFVYTSTRDSVIRAYSPFSHIVKFFDEIS</sequence>
<dbReference type="PANTHER" id="PTHR19857:SF19">
    <property type="entry name" value="26S PROTEASOME REGULATORY SUBUNIT RPN14"/>
    <property type="match status" value="1"/>
</dbReference>
<dbReference type="EMBL" id="OU963863">
    <property type="protein sequence ID" value="CAH0385716.1"/>
    <property type="molecule type" value="Genomic_DNA"/>
</dbReference>
<evidence type="ECO:0000256" key="3">
    <source>
        <dbReference type="ARBA" id="ARBA00022942"/>
    </source>
</evidence>
<comment type="similarity">
    <text evidence="4">Belongs to the WD repeat PAAF1/RPN14 family.</text>
</comment>
<keyword evidence="7" id="KW-1185">Reference proteome</keyword>
<dbReference type="GO" id="GO:0000502">
    <property type="term" value="C:proteasome complex"/>
    <property type="evidence" value="ECO:0007669"/>
    <property type="project" value="UniProtKB-KW"/>
</dbReference>
<accession>A0A9P0A7A0</accession>
<dbReference type="Proteomes" id="UP001152759">
    <property type="component" value="Chromosome 2"/>
</dbReference>
<keyword evidence="2" id="KW-0677">Repeat</keyword>
<reference evidence="6" key="1">
    <citation type="submission" date="2021-12" db="EMBL/GenBank/DDBJ databases">
        <authorList>
            <person name="King R."/>
        </authorList>
    </citation>
    <scope>NUCLEOTIDE SEQUENCE</scope>
</reference>
<dbReference type="PROSITE" id="PS50082">
    <property type="entry name" value="WD_REPEATS_2"/>
    <property type="match status" value="2"/>
</dbReference>
<dbReference type="Pfam" id="PF00400">
    <property type="entry name" value="WD40"/>
    <property type="match status" value="3"/>
</dbReference>
<evidence type="ECO:0008006" key="8">
    <source>
        <dbReference type="Google" id="ProtNLM"/>
    </source>
</evidence>
<keyword evidence="1 5" id="KW-0853">WD repeat</keyword>
<feature type="repeat" description="WD" evidence="5">
    <location>
        <begin position="136"/>
        <end position="177"/>
    </location>
</feature>
<dbReference type="Gene3D" id="2.130.10.10">
    <property type="entry name" value="YVTN repeat-like/Quinoprotein amine dehydrogenase"/>
    <property type="match status" value="2"/>
</dbReference>
<dbReference type="OrthoDB" id="27537at2759"/>
<dbReference type="InterPro" id="IPR015943">
    <property type="entry name" value="WD40/YVTN_repeat-like_dom_sf"/>
</dbReference>
<evidence type="ECO:0000313" key="7">
    <source>
        <dbReference type="Proteomes" id="UP001152759"/>
    </source>
</evidence>
<dbReference type="SMART" id="SM00320">
    <property type="entry name" value="WD40"/>
    <property type="match status" value="5"/>
</dbReference>
<evidence type="ECO:0000256" key="5">
    <source>
        <dbReference type="PROSITE-ProRule" id="PRU00221"/>
    </source>
</evidence>
<dbReference type="SUPFAM" id="SSF50978">
    <property type="entry name" value="WD40 repeat-like"/>
    <property type="match status" value="1"/>
</dbReference>
<evidence type="ECO:0000256" key="4">
    <source>
        <dbReference type="ARBA" id="ARBA00038321"/>
    </source>
</evidence>
<evidence type="ECO:0000256" key="1">
    <source>
        <dbReference type="ARBA" id="ARBA00022574"/>
    </source>
</evidence>
<name>A0A9P0A7A0_BEMTA</name>
<gene>
    <name evidence="6" type="ORF">BEMITA_LOCUS4915</name>
</gene>
<proteinExistence type="inferred from homology"/>
<protein>
    <recommendedName>
        <fullName evidence="8">Proteasomal ATPase-associated factor 1</fullName>
    </recommendedName>
</protein>
<dbReference type="InterPro" id="IPR001680">
    <property type="entry name" value="WD40_rpt"/>
</dbReference>
<dbReference type="PANTHER" id="PTHR19857">
    <property type="entry name" value="MITOCHONDRIAL DIVISION PROTEIN 1-RELATED"/>
    <property type="match status" value="1"/>
</dbReference>
<dbReference type="AlphaFoldDB" id="A0A9P0A7A0"/>
<keyword evidence="3" id="KW-0647">Proteasome</keyword>
<evidence type="ECO:0000313" key="6">
    <source>
        <dbReference type="EMBL" id="CAH0385716.1"/>
    </source>
</evidence>